<accession>A0ABQ3END5</accession>
<evidence type="ECO:0000313" key="2">
    <source>
        <dbReference type="EMBL" id="GHB43055.1"/>
    </source>
</evidence>
<feature type="compositionally biased region" description="Acidic residues" evidence="1">
    <location>
        <begin position="53"/>
        <end position="68"/>
    </location>
</feature>
<dbReference type="Proteomes" id="UP000642673">
    <property type="component" value="Unassembled WGS sequence"/>
</dbReference>
<protein>
    <submittedName>
        <fullName evidence="2">Uncharacterized protein</fullName>
    </submittedName>
</protein>
<feature type="compositionally biased region" description="Low complexity" evidence="1">
    <location>
        <begin position="30"/>
        <end position="48"/>
    </location>
</feature>
<keyword evidence="3" id="KW-1185">Reference proteome</keyword>
<sequence>MTARAAPNCTEIPAETTSATGPNRARARSRAPPADGARTPGAPEARAGAGAGEDGDGEDGDGEEDGAGEDGVIPPG</sequence>
<dbReference type="EMBL" id="BMVP01000002">
    <property type="protein sequence ID" value="GHB43055.1"/>
    <property type="molecule type" value="Genomic_DNA"/>
</dbReference>
<organism evidence="2 3">
    <name type="scientific">Streptomyces cirratus</name>
    <dbReference type="NCBI Taxonomy" id="68187"/>
    <lineage>
        <taxon>Bacteria</taxon>
        <taxon>Bacillati</taxon>
        <taxon>Actinomycetota</taxon>
        <taxon>Actinomycetes</taxon>
        <taxon>Kitasatosporales</taxon>
        <taxon>Streptomycetaceae</taxon>
        <taxon>Streptomyces</taxon>
    </lineage>
</organism>
<gene>
    <name evidence="2" type="ORF">GCM10010347_10240</name>
</gene>
<proteinExistence type="predicted"/>
<evidence type="ECO:0000256" key="1">
    <source>
        <dbReference type="SAM" id="MobiDB-lite"/>
    </source>
</evidence>
<evidence type="ECO:0000313" key="3">
    <source>
        <dbReference type="Proteomes" id="UP000642673"/>
    </source>
</evidence>
<feature type="region of interest" description="Disordered" evidence="1">
    <location>
        <begin position="1"/>
        <end position="76"/>
    </location>
</feature>
<comment type="caution">
    <text evidence="2">The sequence shown here is derived from an EMBL/GenBank/DDBJ whole genome shotgun (WGS) entry which is preliminary data.</text>
</comment>
<name>A0ABQ3END5_9ACTN</name>
<reference evidence="3" key="1">
    <citation type="journal article" date="2019" name="Int. J. Syst. Evol. Microbiol.">
        <title>The Global Catalogue of Microorganisms (GCM) 10K type strain sequencing project: providing services to taxonomists for standard genome sequencing and annotation.</title>
        <authorList>
            <consortium name="The Broad Institute Genomics Platform"/>
            <consortium name="The Broad Institute Genome Sequencing Center for Infectious Disease"/>
            <person name="Wu L."/>
            <person name="Ma J."/>
        </authorList>
    </citation>
    <scope>NUCLEOTIDE SEQUENCE [LARGE SCALE GENOMIC DNA]</scope>
    <source>
        <strain evidence="3">JCM 4738</strain>
    </source>
</reference>